<keyword evidence="1" id="KW-0732">Signal</keyword>
<dbReference type="AlphaFoldDB" id="A0A445KT65"/>
<organism evidence="2 3">
    <name type="scientific">Glycine soja</name>
    <name type="common">Wild soybean</name>
    <dbReference type="NCBI Taxonomy" id="3848"/>
    <lineage>
        <taxon>Eukaryota</taxon>
        <taxon>Viridiplantae</taxon>
        <taxon>Streptophyta</taxon>
        <taxon>Embryophyta</taxon>
        <taxon>Tracheophyta</taxon>
        <taxon>Spermatophyta</taxon>
        <taxon>Magnoliopsida</taxon>
        <taxon>eudicotyledons</taxon>
        <taxon>Gunneridae</taxon>
        <taxon>Pentapetalae</taxon>
        <taxon>rosids</taxon>
        <taxon>fabids</taxon>
        <taxon>Fabales</taxon>
        <taxon>Fabaceae</taxon>
        <taxon>Papilionoideae</taxon>
        <taxon>50 kb inversion clade</taxon>
        <taxon>NPAAA clade</taxon>
        <taxon>indigoferoid/millettioid clade</taxon>
        <taxon>Phaseoleae</taxon>
        <taxon>Glycine</taxon>
        <taxon>Glycine subgen. Soja</taxon>
    </lineage>
</organism>
<dbReference type="Proteomes" id="UP000289340">
    <property type="component" value="Chromosome 5"/>
</dbReference>
<accession>A0A445KT65</accession>
<name>A0A445KT65_GLYSO</name>
<evidence type="ECO:0000313" key="3">
    <source>
        <dbReference type="Proteomes" id="UP000289340"/>
    </source>
</evidence>
<sequence>MRMSFPLFTLILLSTLRKGKHCADFLAKMNPSTGTWFMEVVNPPLGMHQLILPHVMGLPFIRFGEGERNATNDDNVLVFVLVAIL</sequence>
<dbReference type="EMBL" id="QZWG01000005">
    <property type="protein sequence ID" value="RZC13948.1"/>
    <property type="molecule type" value="Genomic_DNA"/>
</dbReference>
<reference evidence="2 3" key="1">
    <citation type="submission" date="2018-09" db="EMBL/GenBank/DDBJ databases">
        <title>A high-quality reference genome of wild soybean provides a powerful tool to mine soybean genomes.</title>
        <authorList>
            <person name="Xie M."/>
            <person name="Chung C.Y.L."/>
            <person name="Li M.-W."/>
            <person name="Wong F.-L."/>
            <person name="Chan T.-F."/>
            <person name="Lam H.-M."/>
        </authorList>
    </citation>
    <scope>NUCLEOTIDE SEQUENCE [LARGE SCALE GENOMIC DNA]</scope>
    <source>
        <strain evidence="3">cv. W05</strain>
        <tissue evidence="2">Hypocotyl of etiolated seedlings</tissue>
    </source>
</reference>
<comment type="caution">
    <text evidence="2">The sequence shown here is derived from an EMBL/GenBank/DDBJ whole genome shotgun (WGS) entry which is preliminary data.</text>
</comment>
<evidence type="ECO:0000313" key="2">
    <source>
        <dbReference type="EMBL" id="RZC13948.1"/>
    </source>
</evidence>
<feature type="chain" id="PRO_5019567711" description="Secreted protein" evidence="1">
    <location>
        <begin position="23"/>
        <end position="85"/>
    </location>
</feature>
<gene>
    <name evidence="2" type="ORF">D0Y65_013154</name>
</gene>
<feature type="non-terminal residue" evidence="2">
    <location>
        <position position="85"/>
    </location>
</feature>
<feature type="signal peptide" evidence="1">
    <location>
        <begin position="1"/>
        <end position="22"/>
    </location>
</feature>
<evidence type="ECO:0000256" key="1">
    <source>
        <dbReference type="SAM" id="SignalP"/>
    </source>
</evidence>
<proteinExistence type="predicted"/>
<protein>
    <recommendedName>
        <fullName evidence="4">Secreted protein</fullName>
    </recommendedName>
</protein>
<keyword evidence="3" id="KW-1185">Reference proteome</keyword>
<evidence type="ECO:0008006" key="4">
    <source>
        <dbReference type="Google" id="ProtNLM"/>
    </source>
</evidence>